<gene>
    <name evidence="2" type="ORF">LCGC14_1043800</name>
</gene>
<reference evidence="2" key="1">
    <citation type="journal article" date="2015" name="Nature">
        <title>Complex archaea that bridge the gap between prokaryotes and eukaryotes.</title>
        <authorList>
            <person name="Spang A."/>
            <person name="Saw J.H."/>
            <person name="Jorgensen S.L."/>
            <person name="Zaremba-Niedzwiedzka K."/>
            <person name="Martijn J."/>
            <person name="Lind A.E."/>
            <person name="van Eijk R."/>
            <person name="Schleper C."/>
            <person name="Guy L."/>
            <person name="Ettema T.J."/>
        </authorList>
    </citation>
    <scope>NUCLEOTIDE SEQUENCE</scope>
</reference>
<name>A0A0F9QX61_9ZZZZ</name>
<proteinExistence type="predicted"/>
<dbReference type="AlphaFoldDB" id="A0A0F9QX61"/>
<feature type="region of interest" description="Disordered" evidence="1">
    <location>
        <begin position="108"/>
        <end position="142"/>
    </location>
</feature>
<feature type="non-terminal residue" evidence="2">
    <location>
        <position position="1"/>
    </location>
</feature>
<organism evidence="2">
    <name type="scientific">marine sediment metagenome</name>
    <dbReference type="NCBI Taxonomy" id="412755"/>
    <lineage>
        <taxon>unclassified sequences</taxon>
        <taxon>metagenomes</taxon>
        <taxon>ecological metagenomes</taxon>
    </lineage>
</organism>
<protein>
    <submittedName>
        <fullName evidence="2">Uncharacterized protein</fullName>
    </submittedName>
</protein>
<dbReference type="EMBL" id="LAZR01004313">
    <property type="protein sequence ID" value="KKN09728.1"/>
    <property type="molecule type" value="Genomic_DNA"/>
</dbReference>
<evidence type="ECO:0000256" key="1">
    <source>
        <dbReference type="SAM" id="MobiDB-lite"/>
    </source>
</evidence>
<feature type="compositionally biased region" description="Basic and acidic residues" evidence="1">
    <location>
        <begin position="108"/>
        <end position="124"/>
    </location>
</feature>
<evidence type="ECO:0000313" key="2">
    <source>
        <dbReference type="EMBL" id="KKN09728.1"/>
    </source>
</evidence>
<accession>A0A0F9QX61</accession>
<comment type="caution">
    <text evidence="2">The sequence shown here is derived from an EMBL/GenBank/DDBJ whole genome shotgun (WGS) entry which is preliminary data.</text>
</comment>
<sequence>DLNCIYVIYKEGEHFVVYDDERIAIFDKINIKPVFEIFHELGYTPARQFWSEKLESENLINKQSPVTKELSDLDWLLFHMTARKHMNLANSYQKEFYYEFDDDFKDPKRTEDKDAGPLEKKPLGHEMSGPGTIGTVPMPKGPDEFDGLKNPGVLLSPDVKTLKWHVDEENSLSTKIFRSVVGVDQNVLNDSAKNEKQIDSTFETQLSVLFRVKTNFEIINKFADSTLATIRYGDAFIGCEIDYGTKYFLKDVTTLHGDFKIAKEAGASEVILDDIYQKIVNTNYRSDNRSLARAQIIRELDPLPDRTDKEVINIFDKGGIDKINFVIKTNLLKFVQRFERSNGGLVEFGSAIDFDTKINEILNKFKQYADEINTSEPRPGDPD</sequence>